<keyword evidence="3" id="KW-1185">Reference proteome</keyword>
<dbReference type="EMBL" id="JAATEN010000015">
    <property type="protein sequence ID" value="NJQ02498.1"/>
    <property type="molecule type" value="Genomic_DNA"/>
</dbReference>
<evidence type="ECO:0000313" key="2">
    <source>
        <dbReference type="EMBL" id="NJQ02498.1"/>
    </source>
</evidence>
<reference evidence="2 3" key="1">
    <citation type="submission" date="2020-03" db="EMBL/GenBank/DDBJ databases">
        <title>WGS of actinomycetes isolated from Thailand.</title>
        <authorList>
            <person name="Thawai C."/>
        </authorList>
    </citation>
    <scope>NUCLEOTIDE SEQUENCE [LARGE SCALE GENOMIC DNA]</scope>
    <source>
        <strain evidence="2 3">PLAI 1-29</strain>
    </source>
</reference>
<evidence type="ECO:0000313" key="3">
    <source>
        <dbReference type="Proteomes" id="UP000695264"/>
    </source>
</evidence>
<accession>A0ABX1BZF5</accession>
<sequence length="82" mass="7939">MRRSAHTSDHPSAGGAGRSAPLLRRTDAWTLAAALGAGPPAGRADDGGGAADGTGGGRDGRTVVTIGVHGVFGHKRAGAVKG</sequence>
<comment type="caution">
    <text evidence="2">The sequence shown here is derived from an EMBL/GenBank/DDBJ whole genome shotgun (WGS) entry which is preliminary data.</text>
</comment>
<dbReference type="Proteomes" id="UP000695264">
    <property type="component" value="Unassembled WGS sequence"/>
</dbReference>
<gene>
    <name evidence="2" type="ORF">HCK00_18610</name>
</gene>
<dbReference type="RefSeq" id="WP_168103129.1">
    <property type="nucleotide sequence ID" value="NZ_JAATEN010000015.1"/>
</dbReference>
<proteinExistence type="predicted"/>
<name>A0ABX1BZF5_9ACTN</name>
<protein>
    <submittedName>
        <fullName evidence="2">Uncharacterized protein</fullName>
    </submittedName>
</protein>
<feature type="compositionally biased region" description="Gly residues" evidence="1">
    <location>
        <begin position="47"/>
        <end position="57"/>
    </location>
</feature>
<organism evidence="2 3">
    <name type="scientific">Streptomyces zingiberis</name>
    <dbReference type="NCBI Taxonomy" id="2053010"/>
    <lineage>
        <taxon>Bacteria</taxon>
        <taxon>Bacillati</taxon>
        <taxon>Actinomycetota</taxon>
        <taxon>Actinomycetes</taxon>
        <taxon>Kitasatosporales</taxon>
        <taxon>Streptomycetaceae</taxon>
        <taxon>Streptomyces</taxon>
    </lineage>
</organism>
<evidence type="ECO:0000256" key="1">
    <source>
        <dbReference type="SAM" id="MobiDB-lite"/>
    </source>
</evidence>
<feature type="region of interest" description="Disordered" evidence="1">
    <location>
        <begin position="1"/>
        <end position="22"/>
    </location>
</feature>
<feature type="region of interest" description="Disordered" evidence="1">
    <location>
        <begin position="36"/>
        <end position="60"/>
    </location>
</feature>